<evidence type="ECO:0000256" key="4">
    <source>
        <dbReference type="ARBA" id="ARBA00023242"/>
    </source>
</evidence>
<name>A0A835W6N5_9CHLO</name>
<feature type="compositionally biased region" description="Low complexity" evidence="5">
    <location>
        <begin position="17"/>
        <end position="27"/>
    </location>
</feature>
<dbReference type="Proteomes" id="UP000613740">
    <property type="component" value="Unassembled WGS sequence"/>
</dbReference>
<keyword evidence="2" id="KW-0238">DNA-binding</keyword>
<accession>A0A835W6N5</accession>
<comment type="caution">
    <text evidence="6">The sequence shown here is derived from an EMBL/GenBank/DDBJ whole genome shotgun (WGS) entry which is preliminary data.</text>
</comment>
<dbReference type="OrthoDB" id="10531392at2759"/>
<evidence type="ECO:0000313" key="6">
    <source>
        <dbReference type="EMBL" id="KAG2441400.1"/>
    </source>
</evidence>
<proteinExistence type="predicted"/>
<evidence type="ECO:0000256" key="5">
    <source>
        <dbReference type="SAM" id="MobiDB-lite"/>
    </source>
</evidence>
<sequence>MSASLLSTCTVAAQALPPLSSSSSGSAGRPGDKPPARAPKATAKQPKPEEQSDTLHLSVGNRSHLYGVATLRKFFAAECAALEASDGKGGGHTIHLYMQGNGTQSRVYELKLSTNKTKNSFIFRITGLSRFIKDTGIQAGDLVRLSWAPEPEPTAAAAAAAGGPGGAVAQQPQRKVMVEVLGAPPPPTTRPSP</sequence>
<organism evidence="6 7">
    <name type="scientific">Chlamydomonas schloesseri</name>
    <dbReference type="NCBI Taxonomy" id="2026947"/>
    <lineage>
        <taxon>Eukaryota</taxon>
        <taxon>Viridiplantae</taxon>
        <taxon>Chlorophyta</taxon>
        <taxon>core chlorophytes</taxon>
        <taxon>Chlorophyceae</taxon>
        <taxon>CS clade</taxon>
        <taxon>Chlamydomonadales</taxon>
        <taxon>Chlamydomonadaceae</taxon>
        <taxon>Chlamydomonas</taxon>
    </lineage>
</organism>
<protein>
    <submittedName>
        <fullName evidence="6">Uncharacterized protein</fullName>
    </submittedName>
</protein>
<dbReference type="InterPro" id="IPR015300">
    <property type="entry name" value="DNA-bd_pseudobarrel_sf"/>
</dbReference>
<dbReference type="AlphaFoldDB" id="A0A835W6N5"/>
<reference evidence="6" key="1">
    <citation type="journal article" date="2020" name="bioRxiv">
        <title>Comparative genomics of Chlamydomonas.</title>
        <authorList>
            <person name="Craig R.J."/>
            <person name="Hasan A.R."/>
            <person name="Ness R.W."/>
            <person name="Keightley P.D."/>
        </authorList>
    </citation>
    <scope>NUCLEOTIDE SEQUENCE</scope>
    <source>
        <strain evidence="6">CCAP 11/173</strain>
    </source>
</reference>
<keyword evidence="4" id="KW-0539">Nucleus</keyword>
<keyword evidence="7" id="KW-1185">Reference proteome</keyword>
<feature type="region of interest" description="Disordered" evidence="5">
    <location>
        <begin position="17"/>
        <end position="56"/>
    </location>
</feature>
<evidence type="ECO:0000256" key="1">
    <source>
        <dbReference type="ARBA" id="ARBA00023015"/>
    </source>
</evidence>
<keyword evidence="3" id="KW-0804">Transcription</keyword>
<evidence type="ECO:0000256" key="3">
    <source>
        <dbReference type="ARBA" id="ARBA00023163"/>
    </source>
</evidence>
<evidence type="ECO:0000313" key="7">
    <source>
        <dbReference type="Proteomes" id="UP000613740"/>
    </source>
</evidence>
<dbReference type="GO" id="GO:0003677">
    <property type="term" value="F:DNA binding"/>
    <property type="evidence" value="ECO:0007669"/>
    <property type="project" value="UniProtKB-KW"/>
</dbReference>
<keyword evidence="1" id="KW-0805">Transcription regulation</keyword>
<dbReference type="EMBL" id="JAEHOD010000035">
    <property type="protein sequence ID" value="KAG2441400.1"/>
    <property type="molecule type" value="Genomic_DNA"/>
</dbReference>
<dbReference type="Gene3D" id="2.40.330.10">
    <property type="entry name" value="DNA-binding pseudobarrel domain"/>
    <property type="match status" value="1"/>
</dbReference>
<gene>
    <name evidence="6" type="ORF">HYH02_009989</name>
</gene>
<evidence type="ECO:0000256" key="2">
    <source>
        <dbReference type="ARBA" id="ARBA00023125"/>
    </source>
</evidence>